<keyword evidence="4 7" id="KW-0347">Helicase</keyword>
<evidence type="ECO:0000256" key="2">
    <source>
        <dbReference type="ARBA" id="ARBA00022741"/>
    </source>
</evidence>
<dbReference type="Proteomes" id="UP000470875">
    <property type="component" value="Unassembled WGS sequence"/>
</dbReference>
<evidence type="ECO:0000256" key="5">
    <source>
        <dbReference type="ARBA" id="ARBA00022840"/>
    </source>
</evidence>
<dbReference type="InterPro" id="IPR000629">
    <property type="entry name" value="RNA-helicase_DEAD-box_CS"/>
</dbReference>
<dbReference type="InterPro" id="IPR012677">
    <property type="entry name" value="Nucleotide-bd_a/b_plait_sf"/>
</dbReference>
<organism evidence="12 13">
    <name type="scientific">Scrofimicrobium canadense</name>
    <dbReference type="NCBI Taxonomy" id="2652290"/>
    <lineage>
        <taxon>Bacteria</taxon>
        <taxon>Bacillati</taxon>
        <taxon>Actinomycetota</taxon>
        <taxon>Actinomycetes</taxon>
        <taxon>Actinomycetales</taxon>
        <taxon>Actinomycetaceae</taxon>
        <taxon>Scrofimicrobium</taxon>
    </lineage>
</organism>
<dbReference type="SMART" id="SM00490">
    <property type="entry name" value="HELICc"/>
    <property type="match status" value="1"/>
</dbReference>
<dbReference type="PROSITE" id="PS51194">
    <property type="entry name" value="HELICASE_CTER"/>
    <property type="match status" value="1"/>
</dbReference>
<dbReference type="Pfam" id="PF00271">
    <property type="entry name" value="Helicase_C"/>
    <property type="match status" value="1"/>
</dbReference>
<dbReference type="GO" id="GO:0033592">
    <property type="term" value="F:RNA strand annealing activity"/>
    <property type="evidence" value="ECO:0007669"/>
    <property type="project" value="TreeGrafter"/>
</dbReference>
<name>A0A6N7VQB2_9ACTO</name>
<dbReference type="GO" id="GO:0005840">
    <property type="term" value="C:ribosome"/>
    <property type="evidence" value="ECO:0007669"/>
    <property type="project" value="TreeGrafter"/>
</dbReference>
<comment type="caution">
    <text evidence="12">The sequence shown here is derived from an EMBL/GenBank/DDBJ whole genome shotgun (WGS) entry which is preliminary data.</text>
</comment>
<keyword evidence="2 7" id="KW-0547">Nucleotide-binding</keyword>
<dbReference type="InterPro" id="IPR001650">
    <property type="entry name" value="Helicase_C-like"/>
</dbReference>
<dbReference type="PANTHER" id="PTHR47963">
    <property type="entry name" value="DEAD-BOX ATP-DEPENDENT RNA HELICASE 47, MITOCHONDRIAL"/>
    <property type="match status" value="1"/>
</dbReference>
<dbReference type="InterPro" id="IPR014001">
    <property type="entry name" value="Helicase_ATP-bd"/>
</dbReference>
<dbReference type="GO" id="GO:0009409">
    <property type="term" value="P:response to cold"/>
    <property type="evidence" value="ECO:0007669"/>
    <property type="project" value="TreeGrafter"/>
</dbReference>
<dbReference type="PROSITE" id="PS51192">
    <property type="entry name" value="HELICASE_ATP_BIND_1"/>
    <property type="match status" value="1"/>
</dbReference>
<dbReference type="EMBL" id="VULO01000004">
    <property type="protein sequence ID" value="MSS83934.1"/>
    <property type="molecule type" value="Genomic_DNA"/>
</dbReference>
<protein>
    <recommendedName>
        <fullName evidence="1">RNA helicase</fullName>
        <ecNumber evidence="1">3.6.4.13</ecNumber>
    </recommendedName>
</protein>
<evidence type="ECO:0000256" key="8">
    <source>
        <dbReference type="SAM" id="MobiDB-lite"/>
    </source>
</evidence>
<gene>
    <name evidence="12" type="ORF">FYJ24_03975</name>
</gene>
<feature type="domain" description="DEAD-box RNA helicase Q" evidence="11">
    <location>
        <begin position="4"/>
        <end position="32"/>
    </location>
</feature>
<dbReference type="GO" id="GO:0005524">
    <property type="term" value="F:ATP binding"/>
    <property type="evidence" value="ECO:0007669"/>
    <property type="project" value="UniProtKB-KW"/>
</dbReference>
<dbReference type="GO" id="GO:0003724">
    <property type="term" value="F:RNA helicase activity"/>
    <property type="evidence" value="ECO:0007669"/>
    <property type="project" value="UniProtKB-EC"/>
</dbReference>
<dbReference type="Pfam" id="PF03880">
    <property type="entry name" value="DbpA"/>
    <property type="match status" value="1"/>
</dbReference>
<evidence type="ECO:0000259" key="11">
    <source>
        <dbReference type="PROSITE" id="PS51195"/>
    </source>
</evidence>
<feature type="compositionally biased region" description="Basic and acidic residues" evidence="8">
    <location>
        <begin position="446"/>
        <end position="465"/>
    </location>
</feature>
<dbReference type="RefSeq" id="WP_154543829.1">
    <property type="nucleotide sequence ID" value="NZ_VULO01000004.1"/>
</dbReference>
<dbReference type="InterPro" id="IPR027417">
    <property type="entry name" value="P-loop_NTPase"/>
</dbReference>
<dbReference type="InterPro" id="IPR014014">
    <property type="entry name" value="RNA_helicase_DEAD_Q_motif"/>
</dbReference>
<feature type="domain" description="Helicase C-terminal" evidence="10">
    <location>
        <begin position="227"/>
        <end position="372"/>
    </location>
</feature>
<dbReference type="Gene3D" id="3.30.70.330">
    <property type="match status" value="1"/>
</dbReference>
<dbReference type="Gene3D" id="3.40.50.300">
    <property type="entry name" value="P-loop containing nucleotide triphosphate hydrolases"/>
    <property type="match status" value="2"/>
</dbReference>
<evidence type="ECO:0000313" key="13">
    <source>
        <dbReference type="Proteomes" id="UP000470875"/>
    </source>
</evidence>
<evidence type="ECO:0000256" key="6">
    <source>
        <dbReference type="PROSITE-ProRule" id="PRU00552"/>
    </source>
</evidence>
<evidence type="ECO:0000256" key="3">
    <source>
        <dbReference type="ARBA" id="ARBA00022801"/>
    </source>
</evidence>
<dbReference type="PROSITE" id="PS51195">
    <property type="entry name" value="Q_MOTIF"/>
    <property type="match status" value="1"/>
</dbReference>
<feature type="region of interest" description="Disordered" evidence="8">
    <location>
        <begin position="429"/>
        <end position="465"/>
    </location>
</feature>
<accession>A0A6N7VQB2</accession>
<dbReference type="AlphaFoldDB" id="A0A6N7VQB2"/>
<evidence type="ECO:0000256" key="4">
    <source>
        <dbReference type="ARBA" id="ARBA00022806"/>
    </source>
</evidence>
<keyword evidence="13" id="KW-1185">Reference proteome</keyword>
<dbReference type="PROSITE" id="PS00039">
    <property type="entry name" value="DEAD_ATP_HELICASE"/>
    <property type="match status" value="1"/>
</dbReference>
<keyword evidence="3 7" id="KW-0378">Hydrolase</keyword>
<dbReference type="InterPro" id="IPR011545">
    <property type="entry name" value="DEAD/DEAH_box_helicase_dom"/>
</dbReference>
<evidence type="ECO:0000256" key="1">
    <source>
        <dbReference type="ARBA" id="ARBA00012552"/>
    </source>
</evidence>
<dbReference type="InterPro" id="IPR005580">
    <property type="entry name" value="DbpA/CsdA_RNA-bd_dom"/>
</dbReference>
<evidence type="ECO:0000259" key="10">
    <source>
        <dbReference type="PROSITE" id="PS51194"/>
    </source>
</evidence>
<keyword evidence="5 7" id="KW-0067">ATP-binding</keyword>
<dbReference type="PANTHER" id="PTHR47963:SF8">
    <property type="entry name" value="ATP-DEPENDENT RNA HELICASE DEAD"/>
    <property type="match status" value="1"/>
</dbReference>
<evidence type="ECO:0000256" key="7">
    <source>
        <dbReference type="RuleBase" id="RU000492"/>
    </source>
</evidence>
<feature type="short sequence motif" description="Q motif" evidence="6">
    <location>
        <begin position="4"/>
        <end position="32"/>
    </location>
</feature>
<sequence length="547" mass="59533">MTTTTFYDLGLPESLISVVDKLGFEHPTDIQTAAIPVLLEGRDVVGIAQTGTGKTAAFGLPLIARLDKNLAEVQALVLAPTRELALQTAAAMESFGADVIAVYGGSPYGPQLRALKEGTQVVVGTPGRVIDLIKKGALRLDHVHTFVLDEADEMLRMGFAEDVELIAADIPEHRLTALFSATMPRAIARVADTHLHNPVRLEVSVQSTTVDTIHQTYAVVSPHWRFEALSRVLAVREGGTIVFVRTRQNAEEISLDLAARGFKAAGISGDVPQRDRERLVERLRGGSLDVLVATDVAARGLDVERISLVVNYEPPRETEAYVHRVGRTGRAGRDGESLTFFTPRERHRLRQIENLTGTRMERAHIPSGADVARFIAQRKLSATGNGAIPFEEVLRDAITDAVHAGQGLEEIALRLLATSIGADAQGPAELTEDWWTPGDKKKRSGNKRDPRRDEDSSFHHRYRLEVGKRDGVSPGAIVGTITGEGNLRGSSVGKVHIFPSFSLVELSENLSSSQVKKIGRATIKGRKLRISVDQGAAPRNRGGRKFR</sequence>
<evidence type="ECO:0000259" key="9">
    <source>
        <dbReference type="PROSITE" id="PS51192"/>
    </source>
</evidence>
<dbReference type="EC" id="3.6.4.13" evidence="1"/>
<feature type="domain" description="Helicase ATP-binding" evidence="9">
    <location>
        <begin position="35"/>
        <end position="201"/>
    </location>
</feature>
<dbReference type="Pfam" id="PF00270">
    <property type="entry name" value="DEAD"/>
    <property type="match status" value="1"/>
</dbReference>
<dbReference type="SUPFAM" id="SSF52540">
    <property type="entry name" value="P-loop containing nucleoside triphosphate hydrolases"/>
    <property type="match status" value="1"/>
</dbReference>
<reference evidence="12 13" key="1">
    <citation type="submission" date="2019-08" db="EMBL/GenBank/DDBJ databases">
        <title>In-depth cultivation of the pig gut microbiome towards novel bacterial diversity and tailored functional studies.</title>
        <authorList>
            <person name="Wylensek D."/>
            <person name="Hitch T.C.A."/>
            <person name="Clavel T."/>
        </authorList>
    </citation>
    <scope>NUCLEOTIDE SEQUENCE [LARGE SCALE GENOMIC DNA]</scope>
    <source>
        <strain evidence="12 13">WB03_NA08</strain>
    </source>
</reference>
<dbReference type="GO" id="GO:0005829">
    <property type="term" value="C:cytosol"/>
    <property type="evidence" value="ECO:0007669"/>
    <property type="project" value="TreeGrafter"/>
</dbReference>
<comment type="similarity">
    <text evidence="7">Belongs to the DEAD box helicase family.</text>
</comment>
<dbReference type="CDD" id="cd00268">
    <property type="entry name" value="DEADc"/>
    <property type="match status" value="1"/>
</dbReference>
<proteinExistence type="inferred from homology"/>
<dbReference type="CDD" id="cd18787">
    <property type="entry name" value="SF2_C_DEAD"/>
    <property type="match status" value="1"/>
</dbReference>
<dbReference type="InterPro" id="IPR050547">
    <property type="entry name" value="DEAD_box_RNA_helicases"/>
</dbReference>
<dbReference type="InterPro" id="IPR044742">
    <property type="entry name" value="DEAD/DEAH_RhlB"/>
</dbReference>
<dbReference type="SMART" id="SM00487">
    <property type="entry name" value="DEXDc"/>
    <property type="match status" value="1"/>
</dbReference>
<evidence type="ECO:0000313" key="12">
    <source>
        <dbReference type="EMBL" id="MSS83934.1"/>
    </source>
</evidence>
<dbReference type="GO" id="GO:0016787">
    <property type="term" value="F:hydrolase activity"/>
    <property type="evidence" value="ECO:0007669"/>
    <property type="project" value="UniProtKB-KW"/>
</dbReference>